<reference evidence="4" key="1">
    <citation type="submission" date="2017-02" db="EMBL/GenBank/DDBJ databases">
        <authorList>
            <person name="Varghese N."/>
            <person name="Submissions S."/>
        </authorList>
    </citation>
    <scope>NUCLEOTIDE SEQUENCE [LARGE SCALE GENOMIC DNA]</scope>
    <source>
        <strain evidence="4">ATCC 27862</strain>
    </source>
</reference>
<accession>A0A1T4L4L0</accession>
<dbReference type="RefSeq" id="WP_078747062.1">
    <property type="nucleotide sequence ID" value="NZ_CP137850.1"/>
</dbReference>
<feature type="compositionally biased region" description="Polar residues" evidence="2">
    <location>
        <begin position="1139"/>
        <end position="1150"/>
    </location>
</feature>
<name>A0A1T4L4L0_9BACT</name>
<feature type="compositionally biased region" description="Basic and acidic residues" evidence="2">
    <location>
        <begin position="1093"/>
        <end position="1102"/>
    </location>
</feature>
<protein>
    <submittedName>
        <fullName evidence="3">Chromosome segregation ATPase</fullName>
    </submittedName>
</protein>
<feature type="compositionally biased region" description="Polar residues" evidence="2">
    <location>
        <begin position="1172"/>
        <end position="1195"/>
    </location>
</feature>
<feature type="coiled-coil region" evidence="1">
    <location>
        <begin position="970"/>
        <end position="997"/>
    </location>
</feature>
<feature type="compositionally biased region" description="Polar residues" evidence="2">
    <location>
        <begin position="1245"/>
        <end position="1290"/>
    </location>
</feature>
<evidence type="ECO:0000313" key="4">
    <source>
        <dbReference type="Proteomes" id="UP000190389"/>
    </source>
</evidence>
<feature type="coiled-coil region" evidence="1">
    <location>
        <begin position="489"/>
        <end position="548"/>
    </location>
</feature>
<proteinExistence type="predicted"/>
<keyword evidence="4" id="KW-1185">Reference proteome</keyword>
<feature type="region of interest" description="Disordered" evidence="2">
    <location>
        <begin position="1093"/>
        <end position="1311"/>
    </location>
</feature>
<gene>
    <name evidence="3" type="ORF">SAMN02745154_00321</name>
</gene>
<organism evidence="3 4">
    <name type="scientific">Mycoplasmopsis verecunda</name>
    <dbReference type="NCBI Taxonomy" id="171291"/>
    <lineage>
        <taxon>Bacteria</taxon>
        <taxon>Bacillati</taxon>
        <taxon>Mycoplasmatota</taxon>
        <taxon>Mycoplasmoidales</taxon>
        <taxon>Metamycoplasmataceae</taxon>
        <taxon>Mycoplasmopsis</taxon>
    </lineage>
</organism>
<feature type="compositionally biased region" description="Low complexity" evidence="2">
    <location>
        <begin position="1119"/>
        <end position="1131"/>
    </location>
</feature>
<dbReference type="EMBL" id="FUXF01000007">
    <property type="protein sequence ID" value="SJZ49481.1"/>
    <property type="molecule type" value="Genomic_DNA"/>
</dbReference>
<keyword evidence="1" id="KW-0175">Coiled coil</keyword>
<evidence type="ECO:0000313" key="3">
    <source>
        <dbReference type="EMBL" id="SJZ49481.1"/>
    </source>
</evidence>
<dbReference type="Proteomes" id="UP000190389">
    <property type="component" value="Unassembled WGS sequence"/>
</dbReference>
<feature type="coiled-coil region" evidence="1">
    <location>
        <begin position="257"/>
        <end position="284"/>
    </location>
</feature>
<evidence type="ECO:0000256" key="1">
    <source>
        <dbReference type="SAM" id="Coils"/>
    </source>
</evidence>
<feature type="compositionally biased region" description="Basic and acidic residues" evidence="2">
    <location>
        <begin position="1293"/>
        <end position="1305"/>
    </location>
</feature>
<evidence type="ECO:0000256" key="2">
    <source>
        <dbReference type="SAM" id="MobiDB-lite"/>
    </source>
</evidence>
<feature type="coiled-coil region" evidence="1">
    <location>
        <begin position="35"/>
        <end position="62"/>
    </location>
</feature>
<sequence length="1438" mass="159913">MSKVGKFILVVTGGLAIGAAAVAVPSVLISNAKKNQAARDANKALVAQNDALLKQIDDAIAKINNAKLGYELEWMKNPSVTNSAASLKEQNTVYDKEGKLLAKDKYAEIKSKAQDLLDKLSVSVNNLPTLQNINEVDRLLAQLEALIKEAKTGYEPLITEANNVKEDQKLSLDLSEFLAVKSQIEKELQKELDRLNQFKQDASTNSTLITQGKENKTISRLDSSKVKDEVSKLQQLLLEANINTVNKFKESVANKYNKINSESLKELKEQIEQAKAKYPNAERIAQFEEQYTQLEALQKDKYTVASKEGFNSAEFLNEFNNKVKSQLGYLQAFLEKEDAKVTLNAYNTALAETKALLEAAKTKVAETQFADSKYGTVLNQFVSDEIPTSFSNRLSSIESSIAEILGSVSKALSEQNPTLAPSKDSLKYITEATEKLATLAESLKQFPTIIDKYIKQDKIEAETKRIVEQKAHAKETYEVIKKSYDDLKFKELLAKAKEAIENFGKVEEKENENPEDRPEPKVLNESTKAILNNVLKVYEQQYQGVEDKFKVVEALVLKALNPESPYITPGVQNLYDLSEYVKEMKEFEAKVKDFENYVAGAYQRQQKLKAQKVLAKYDDVVAQLAKMQKDALKAIKDAKLSKELTKVLNDIINNYVAQAKAAQDGLVDKVATLRLGSLEDRTQYTPQNMVMDIVNKGIEKLQSILDKMSQYPNGITQAKINEASKAKADFTKQWENVNNLYQEFGKVMTLDEAKVAEFEKLYPIDKSYNQTWKKAIDELKDVVPTMSTPEYEINAKNVDDVTKVAKKLADLDTRITKRHDYIIKDFAKKSTELLKPLEVKINAFKTLAKENGLDTNGFDFTAIDAKVTELKAELNPATLLNAFNKYNELVTLDNYMAQRNIELQDIVKEFNKSKDTYAKNSAYNEKTAKEKISQALNKISKLSNPSQNEITQIFDRLKAYFEKLDDVVALNKINKEFEFSKNLIKEAREELKKANLVDPAEKLLSRLIDKYAANIEGVRDLNAEHLWLLNKYANEENSSVHSTKVTNPDGTISNPFLEDLTGDIRDALAKINYDIAGLIKVLIPQAVEKYGTKKVEVSEEKPSVSTPAPESKPTEEIPSADQPADQPATPAEGKESESETTSQPAVSTPEENNKKDSEVTSSTTDSKETETNGGSTVSKPSDTKPADSNSDNEVVTQPEKTDQGTSAPATTPDEKELKAGETTTTTGDTSDKEESKPVVGGMDNPGNTEKQPVTEPTNNPSVEASSDPSENKEPSQPITTSNTGQPTAPSGGNEEKTTTDEHTKPEAIPSLEEQLANSPFEAGGMDNSAEKFDQISETAKAKAKKLSKGFFQLYKNGNWIGVSSGRTGNNNKIFKLRDDVEIDKNISPTIKKDGSTIKWKGSIDNENRTLTIEYKEVSTNEVHTLTIKFEKATESKEA</sequence>